<feature type="non-terminal residue" evidence="3">
    <location>
        <position position="1"/>
    </location>
</feature>
<feature type="non-terminal residue" evidence="3">
    <location>
        <position position="204"/>
    </location>
</feature>
<evidence type="ECO:0000259" key="2">
    <source>
        <dbReference type="Pfam" id="PF00501"/>
    </source>
</evidence>
<accession>J7FPM8</accession>
<dbReference type="EMBL" id="JX008827">
    <property type="protein sequence ID" value="AFP49769.1"/>
    <property type="molecule type" value="Genomic_DNA"/>
</dbReference>
<evidence type="ECO:0000256" key="1">
    <source>
        <dbReference type="SAM" id="Phobius"/>
    </source>
</evidence>
<feature type="transmembrane region" description="Helical" evidence="1">
    <location>
        <begin position="20"/>
        <end position="40"/>
    </location>
</feature>
<dbReference type="GO" id="GO:0043041">
    <property type="term" value="P:amino acid activation for nonribosomal peptide biosynthetic process"/>
    <property type="evidence" value="ECO:0007669"/>
    <property type="project" value="TreeGrafter"/>
</dbReference>
<dbReference type="GO" id="GO:0009366">
    <property type="term" value="C:enterobactin synthetase complex"/>
    <property type="evidence" value="ECO:0007669"/>
    <property type="project" value="TreeGrafter"/>
</dbReference>
<dbReference type="InterPro" id="IPR000873">
    <property type="entry name" value="AMP-dep_synth/lig_dom"/>
</dbReference>
<dbReference type="Pfam" id="PF00501">
    <property type="entry name" value="AMP-binding"/>
    <property type="match status" value="1"/>
</dbReference>
<organism evidence="3">
    <name type="scientific">Streptomyces sp. BSH50-19</name>
    <dbReference type="NCBI Taxonomy" id="1211545"/>
    <lineage>
        <taxon>Bacteria</taxon>
        <taxon>Bacillati</taxon>
        <taxon>Actinomycetota</taxon>
        <taxon>Actinomycetes</taxon>
        <taxon>Kitasatosporales</taxon>
        <taxon>Streptomycetaceae</taxon>
        <taxon>Streptomyces</taxon>
    </lineage>
</organism>
<protein>
    <submittedName>
        <fullName evidence="3">NRPS</fullName>
    </submittedName>
</protein>
<dbReference type="SUPFAM" id="SSF56801">
    <property type="entry name" value="Acetyl-CoA synthetase-like"/>
    <property type="match status" value="1"/>
</dbReference>
<sequence>HDNLAAFLQWCLHEFADTDIGVVFAATSICFDLSIFELFFSLTAGRTVRIIESPAHIGEWLGAHRRVLLNTVPSVVMELARSGHDLSNVTAVNVAGEPAPPALREVLDLSRTEVRNLYGPSEDTTYSTVHRLDDSGAAVPIGRPVDNTRVYVLDAAGQPVGIDVAGEIHLSGRGLCRGYVNRPRLNEDMFAEHPEFPGERLYRT</sequence>
<dbReference type="PANTHER" id="PTHR45527:SF1">
    <property type="entry name" value="FATTY ACID SYNTHASE"/>
    <property type="match status" value="1"/>
</dbReference>
<keyword evidence="1" id="KW-0812">Transmembrane</keyword>
<feature type="domain" description="AMP-dependent synthetase/ligase" evidence="2">
    <location>
        <begin position="1"/>
        <end position="179"/>
    </location>
</feature>
<keyword evidence="1" id="KW-0472">Membrane</keyword>
<keyword evidence="1" id="KW-1133">Transmembrane helix</keyword>
<proteinExistence type="predicted"/>
<dbReference type="Gene3D" id="3.40.50.12780">
    <property type="entry name" value="N-terminal domain of ligase-like"/>
    <property type="match status" value="1"/>
</dbReference>
<dbReference type="GO" id="GO:0009239">
    <property type="term" value="P:enterobactin biosynthetic process"/>
    <property type="evidence" value="ECO:0007669"/>
    <property type="project" value="TreeGrafter"/>
</dbReference>
<dbReference type="InterPro" id="IPR042099">
    <property type="entry name" value="ANL_N_sf"/>
</dbReference>
<dbReference type="GO" id="GO:0047527">
    <property type="term" value="F:2,3-dihydroxybenzoate-serine ligase activity"/>
    <property type="evidence" value="ECO:0007669"/>
    <property type="project" value="TreeGrafter"/>
</dbReference>
<reference evidence="3" key="1">
    <citation type="submission" date="2012-05" db="EMBL/GenBank/DDBJ databases">
        <title>Investigation of Non-ribosomal Peptide Synthetases (NRPSs) Genes in Terrestrial Streptomyces Strains.</title>
        <authorList>
            <person name="Ince Yilmaz E."/>
        </authorList>
    </citation>
    <scope>NUCLEOTIDE SEQUENCE</scope>
    <source>
        <strain evidence="3">BSH50-19</strain>
    </source>
</reference>
<gene>
    <name evidence="3" type="primary">nrps</name>
</gene>
<name>J7FPM8_9ACTN</name>
<evidence type="ECO:0000313" key="3">
    <source>
        <dbReference type="EMBL" id="AFP49769.1"/>
    </source>
</evidence>
<dbReference type="PANTHER" id="PTHR45527">
    <property type="entry name" value="NONRIBOSOMAL PEPTIDE SYNTHETASE"/>
    <property type="match status" value="1"/>
</dbReference>
<dbReference type="AlphaFoldDB" id="J7FPM8"/>
<dbReference type="GO" id="GO:0031177">
    <property type="term" value="F:phosphopantetheine binding"/>
    <property type="evidence" value="ECO:0007669"/>
    <property type="project" value="TreeGrafter"/>
</dbReference>
<dbReference type="GO" id="GO:0005829">
    <property type="term" value="C:cytosol"/>
    <property type="evidence" value="ECO:0007669"/>
    <property type="project" value="TreeGrafter"/>
</dbReference>